<evidence type="ECO:0000313" key="1">
    <source>
        <dbReference type="EMBL" id="CAB4203795.1"/>
    </source>
</evidence>
<proteinExistence type="predicted"/>
<protein>
    <submittedName>
        <fullName evidence="1">Uncharacterized protein</fullName>
    </submittedName>
</protein>
<sequence length="622" mass="69702">MTRILIENYELDIDKGLSNQITYSVSDLKNLDSKTTSFSKTIILPGTANNNSLLGNIFEFNNANYTNSLNPNVGYNYNASKTAKCSIQVNGMIVIKGVFKLLEIIIDGKNVEYECSVIGELGGFSMKMGAKKIEELDFSAYNHNYSIANITGSWVNENAGAGYYYPHIDYGTYSTAKHDWQYGTFRPALFVKQYLEKIFVANGYTYECDLFNTDRFKRLIIPHNQKRLVSQSPSGSELNVSSSSVTVNPIGSSSLQIVQTGLLGNFTTPDNILFYYAGTTSTTVDINSYIYVFNYTYSSGGIYTYPITLNLNKNGVAIKSVTVSSNGPAGLSINGVNLNVGDYLDLSITNMEVGYSITYSSQIRCATGSASVLVPIYLGDDVTLNDCIPKNIMQKDFFASILKLFNLYVDENRFEEKHLIIKPYVDYYNGTVEDWSDKIDRAKPIRVKPMSELNSRYYSLKYRDDSDFWNDLYKKRYNEGYGSRIFDSEYEFSKETETVELIFAPTPLLGYAGEEKIYSTIFKQSNGIEECIDSVIRIMLAKKVTGVASYNILNGATVLTSQTNYGYAGHFNDPDAVANDLNFGATKELFFTLVSGALNVNQFNVYYSPYMAEITDKDSRLL</sequence>
<name>A0A6J5S5L9_9CAUD</name>
<organism evidence="1">
    <name type="scientific">uncultured Caudovirales phage</name>
    <dbReference type="NCBI Taxonomy" id="2100421"/>
    <lineage>
        <taxon>Viruses</taxon>
        <taxon>Duplodnaviria</taxon>
        <taxon>Heunggongvirae</taxon>
        <taxon>Uroviricota</taxon>
        <taxon>Caudoviricetes</taxon>
        <taxon>Peduoviridae</taxon>
        <taxon>Maltschvirus</taxon>
        <taxon>Maltschvirus maltsch</taxon>
    </lineage>
</organism>
<feature type="non-terminal residue" evidence="1">
    <location>
        <position position="622"/>
    </location>
</feature>
<dbReference type="EMBL" id="LR797341">
    <property type="protein sequence ID" value="CAB4203795.1"/>
    <property type="molecule type" value="Genomic_DNA"/>
</dbReference>
<accession>A0A6J5S5L9</accession>
<gene>
    <name evidence="1" type="ORF">UFOVP1384_1</name>
</gene>
<reference evidence="1" key="1">
    <citation type="submission" date="2020-05" db="EMBL/GenBank/DDBJ databases">
        <authorList>
            <person name="Chiriac C."/>
            <person name="Salcher M."/>
            <person name="Ghai R."/>
            <person name="Kavagutti S V."/>
        </authorList>
    </citation>
    <scope>NUCLEOTIDE SEQUENCE</scope>
</reference>